<evidence type="ECO:0000259" key="2">
    <source>
        <dbReference type="Pfam" id="PF12695"/>
    </source>
</evidence>
<sequence>MELERPLLYDKVDESIKNSKDINKNNHKYRLKALIGVLGVLIIGFLIWANMSYEPQSLAKESLISNDLVEVNTDEFITFTPKNKKVTKGFIFYPGAKVEPESYAPLCKKIAESGYEVAIVPMPLNLAVLGINKGEKIIEKYPNVESWAVGGHSLGGVMASNFAVKNNMVDGVVFLASYPMGDDLKKIGKDALSIWGSKDGVMNFKNLVESKEKLPLDTTYVEIEGGNHSQFGDYGKQNSDNDAIISEQKQLKITTDNIIKFINNMN</sequence>
<organism evidence="3 4">
    <name type="scientific">Romboutsia maritimum</name>
    <dbReference type="NCBI Taxonomy" id="2020948"/>
    <lineage>
        <taxon>Bacteria</taxon>
        <taxon>Bacillati</taxon>
        <taxon>Bacillota</taxon>
        <taxon>Clostridia</taxon>
        <taxon>Peptostreptococcales</taxon>
        <taxon>Peptostreptococcaceae</taxon>
        <taxon>Romboutsia</taxon>
    </lineage>
</organism>
<accession>A0A371IVW9</accession>
<keyword evidence="4" id="KW-1185">Reference proteome</keyword>
<dbReference type="EMBL" id="NOJZ02000002">
    <property type="protein sequence ID" value="RDY24616.1"/>
    <property type="molecule type" value="Genomic_DNA"/>
</dbReference>
<feature type="domain" description="Alpha/beta hydrolase fold-5" evidence="2">
    <location>
        <begin position="90"/>
        <end position="251"/>
    </location>
</feature>
<gene>
    <name evidence="3" type="ORF">CHF27_002765</name>
</gene>
<dbReference type="GO" id="GO:0016787">
    <property type="term" value="F:hydrolase activity"/>
    <property type="evidence" value="ECO:0007669"/>
    <property type="project" value="UniProtKB-KW"/>
</dbReference>
<name>A0A371IVW9_9FIRM</name>
<dbReference type="Proteomes" id="UP000243494">
    <property type="component" value="Unassembled WGS sequence"/>
</dbReference>
<dbReference type="AlphaFoldDB" id="A0A371IVW9"/>
<dbReference type="InterPro" id="IPR029058">
    <property type="entry name" value="AB_hydrolase_fold"/>
</dbReference>
<dbReference type="Pfam" id="PF12695">
    <property type="entry name" value="Abhydrolase_5"/>
    <property type="match status" value="1"/>
</dbReference>
<evidence type="ECO:0000313" key="4">
    <source>
        <dbReference type="Proteomes" id="UP000243494"/>
    </source>
</evidence>
<keyword evidence="1" id="KW-0812">Transmembrane</keyword>
<dbReference type="SUPFAM" id="SSF53474">
    <property type="entry name" value="alpha/beta-Hydrolases"/>
    <property type="match status" value="1"/>
</dbReference>
<keyword evidence="3" id="KW-0378">Hydrolase</keyword>
<feature type="transmembrane region" description="Helical" evidence="1">
    <location>
        <begin position="33"/>
        <end position="51"/>
    </location>
</feature>
<dbReference type="InterPro" id="IPR029059">
    <property type="entry name" value="AB_hydrolase_5"/>
</dbReference>
<evidence type="ECO:0000256" key="1">
    <source>
        <dbReference type="SAM" id="Phobius"/>
    </source>
</evidence>
<proteinExistence type="predicted"/>
<dbReference type="OrthoDB" id="9780932at2"/>
<evidence type="ECO:0000313" key="3">
    <source>
        <dbReference type="EMBL" id="RDY24616.1"/>
    </source>
</evidence>
<keyword evidence="1" id="KW-0472">Membrane</keyword>
<dbReference type="Gene3D" id="3.40.50.1820">
    <property type="entry name" value="alpha/beta hydrolase"/>
    <property type="match status" value="1"/>
</dbReference>
<reference evidence="3 4" key="1">
    <citation type="journal article" date="2017" name="Genome Announc.">
        <title>Draft Genome Sequence of Romboutsia maritimum sp. nov. Strain CCRI-22766(T), Isolated from Coastal Estuarine Mud.</title>
        <authorList>
            <person name="Maheux A.F."/>
            <person name="Boudreau D.K."/>
            <person name="Berube E."/>
            <person name="Boissinot M."/>
            <person name="Raymond F."/>
            <person name="Brodeur S."/>
            <person name="Corbeil J."/>
            <person name="Brightwell G."/>
            <person name="Broda D."/>
            <person name="Omar R.F."/>
            <person name="Bergeron M.G."/>
        </authorList>
    </citation>
    <scope>NUCLEOTIDE SEQUENCE [LARGE SCALE GENOMIC DNA]</scope>
    <source>
        <strain evidence="3 4">CCRI-22766</strain>
    </source>
</reference>
<comment type="caution">
    <text evidence="3">The sequence shown here is derived from an EMBL/GenBank/DDBJ whole genome shotgun (WGS) entry which is preliminary data.</text>
</comment>
<protein>
    <submittedName>
        <fullName evidence="3">Alpha/beta hydrolase</fullName>
    </submittedName>
</protein>
<keyword evidence="1" id="KW-1133">Transmembrane helix</keyword>